<reference evidence="2" key="1">
    <citation type="submission" date="2020-03" db="EMBL/GenBank/DDBJ databases">
        <title>A high-quality chromosome-level genome assembly of a woody plant with both climbing and erect habits, Rhamnella rubrinervis.</title>
        <authorList>
            <person name="Lu Z."/>
            <person name="Yang Y."/>
            <person name="Zhu X."/>
            <person name="Sun Y."/>
        </authorList>
    </citation>
    <scope>NUCLEOTIDE SEQUENCE</scope>
    <source>
        <strain evidence="2">BYM</strain>
        <tissue evidence="2">Leaf</tissue>
    </source>
</reference>
<dbReference type="AlphaFoldDB" id="A0A8K0HB53"/>
<dbReference type="CDD" id="cd06222">
    <property type="entry name" value="RNase_H_like"/>
    <property type="match status" value="1"/>
</dbReference>
<dbReference type="EMBL" id="VOIH02000004">
    <property type="protein sequence ID" value="KAF3449307.1"/>
    <property type="molecule type" value="Genomic_DNA"/>
</dbReference>
<dbReference type="PANTHER" id="PTHR47723">
    <property type="entry name" value="OS05G0353850 PROTEIN"/>
    <property type="match status" value="1"/>
</dbReference>
<protein>
    <recommendedName>
        <fullName evidence="1">RNase H type-1 domain-containing protein</fullName>
    </recommendedName>
</protein>
<dbReference type="PANTHER" id="PTHR47723:SF24">
    <property type="entry name" value="RNASE H TYPE-1 DOMAIN-CONTAINING PROTEIN"/>
    <property type="match status" value="1"/>
</dbReference>
<feature type="domain" description="RNase H type-1" evidence="1">
    <location>
        <begin position="44"/>
        <end position="156"/>
    </location>
</feature>
<sequence>MKSKPSMQESLINNDGYNKGNSKPHVGLIWLLVKVMYYLDAAFVDGQAAAAMVVRDDRGHLLYLASKLFTCVSAFVAEAEALLWASEYAKRGNWSRVEWETDSKEVEKAGRSEKEPTCWYAFHSICNICRYFVDPGWSLNWKSRRSNAVADAVAKMSFIC</sequence>
<dbReference type="InterPro" id="IPR053151">
    <property type="entry name" value="RNase_H-like"/>
</dbReference>
<gene>
    <name evidence="2" type="ORF">FNV43_RR10035</name>
</gene>
<dbReference type="OrthoDB" id="1436421at2759"/>
<dbReference type="SUPFAM" id="SSF53098">
    <property type="entry name" value="Ribonuclease H-like"/>
    <property type="match status" value="1"/>
</dbReference>
<comment type="caution">
    <text evidence="2">The sequence shown here is derived from an EMBL/GenBank/DDBJ whole genome shotgun (WGS) entry which is preliminary data.</text>
</comment>
<accession>A0A8K0HB53</accession>
<dbReference type="GO" id="GO:0003676">
    <property type="term" value="F:nucleic acid binding"/>
    <property type="evidence" value="ECO:0007669"/>
    <property type="project" value="InterPro"/>
</dbReference>
<proteinExistence type="predicted"/>
<organism evidence="2 3">
    <name type="scientific">Rhamnella rubrinervis</name>
    <dbReference type="NCBI Taxonomy" id="2594499"/>
    <lineage>
        <taxon>Eukaryota</taxon>
        <taxon>Viridiplantae</taxon>
        <taxon>Streptophyta</taxon>
        <taxon>Embryophyta</taxon>
        <taxon>Tracheophyta</taxon>
        <taxon>Spermatophyta</taxon>
        <taxon>Magnoliopsida</taxon>
        <taxon>eudicotyledons</taxon>
        <taxon>Gunneridae</taxon>
        <taxon>Pentapetalae</taxon>
        <taxon>rosids</taxon>
        <taxon>fabids</taxon>
        <taxon>Rosales</taxon>
        <taxon>Rhamnaceae</taxon>
        <taxon>rhamnoid group</taxon>
        <taxon>Rhamneae</taxon>
        <taxon>Rhamnella</taxon>
    </lineage>
</organism>
<dbReference type="Gene3D" id="3.30.420.10">
    <property type="entry name" value="Ribonuclease H-like superfamily/Ribonuclease H"/>
    <property type="match status" value="1"/>
</dbReference>
<evidence type="ECO:0000313" key="2">
    <source>
        <dbReference type="EMBL" id="KAF3449307.1"/>
    </source>
</evidence>
<dbReference type="InterPro" id="IPR012337">
    <property type="entry name" value="RNaseH-like_sf"/>
</dbReference>
<evidence type="ECO:0000259" key="1">
    <source>
        <dbReference type="Pfam" id="PF13456"/>
    </source>
</evidence>
<dbReference type="InterPro" id="IPR036397">
    <property type="entry name" value="RNaseH_sf"/>
</dbReference>
<dbReference type="Pfam" id="PF13456">
    <property type="entry name" value="RVT_3"/>
    <property type="match status" value="1"/>
</dbReference>
<evidence type="ECO:0000313" key="3">
    <source>
        <dbReference type="Proteomes" id="UP000796880"/>
    </source>
</evidence>
<dbReference type="GO" id="GO:0004523">
    <property type="term" value="F:RNA-DNA hybrid ribonuclease activity"/>
    <property type="evidence" value="ECO:0007669"/>
    <property type="project" value="InterPro"/>
</dbReference>
<dbReference type="Proteomes" id="UP000796880">
    <property type="component" value="Unassembled WGS sequence"/>
</dbReference>
<keyword evidence="3" id="KW-1185">Reference proteome</keyword>
<dbReference type="InterPro" id="IPR044730">
    <property type="entry name" value="RNase_H-like_dom_plant"/>
</dbReference>
<dbReference type="InterPro" id="IPR002156">
    <property type="entry name" value="RNaseH_domain"/>
</dbReference>
<name>A0A8K0HB53_9ROSA</name>